<keyword evidence="4" id="KW-1003">Cell membrane</keyword>
<evidence type="ECO:0000256" key="2">
    <source>
        <dbReference type="ARBA" id="ARBA00008821"/>
    </source>
</evidence>
<gene>
    <name evidence="9" type="ORF">D4A47_07155</name>
</gene>
<evidence type="ECO:0000256" key="5">
    <source>
        <dbReference type="ARBA" id="ARBA00022692"/>
    </source>
</evidence>
<evidence type="ECO:0000256" key="8">
    <source>
        <dbReference type="SAM" id="Phobius"/>
    </source>
</evidence>
<dbReference type="EMBL" id="RCHT01000009">
    <property type="protein sequence ID" value="RLL11392.1"/>
    <property type="molecule type" value="Genomic_DNA"/>
</dbReference>
<comment type="subcellular location">
    <subcellularLocation>
        <location evidence="1">Cell membrane</location>
        <topology evidence="1">Multi-pass membrane protein</topology>
    </subcellularLocation>
</comment>
<evidence type="ECO:0000256" key="6">
    <source>
        <dbReference type="ARBA" id="ARBA00022989"/>
    </source>
</evidence>
<evidence type="ECO:0000256" key="1">
    <source>
        <dbReference type="ARBA" id="ARBA00004651"/>
    </source>
</evidence>
<keyword evidence="5 8" id="KW-0812">Transmembrane</keyword>
<feature type="transmembrane region" description="Helical" evidence="8">
    <location>
        <begin position="310"/>
        <end position="329"/>
    </location>
</feature>
<feature type="transmembrane region" description="Helical" evidence="8">
    <location>
        <begin position="47"/>
        <end position="64"/>
    </location>
</feature>
<dbReference type="Pfam" id="PF00860">
    <property type="entry name" value="Xan_ur_permease"/>
    <property type="match status" value="1"/>
</dbReference>
<dbReference type="GO" id="GO:0005886">
    <property type="term" value="C:plasma membrane"/>
    <property type="evidence" value="ECO:0007669"/>
    <property type="project" value="UniProtKB-SubCell"/>
</dbReference>
<dbReference type="InterPro" id="IPR006043">
    <property type="entry name" value="NCS2"/>
</dbReference>
<feature type="transmembrane region" description="Helical" evidence="8">
    <location>
        <begin position="335"/>
        <end position="360"/>
    </location>
</feature>
<feature type="transmembrane region" description="Helical" evidence="8">
    <location>
        <begin position="214"/>
        <end position="238"/>
    </location>
</feature>
<dbReference type="GO" id="GO:0042907">
    <property type="term" value="F:xanthine transmembrane transporter activity"/>
    <property type="evidence" value="ECO:0007669"/>
    <property type="project" value="TreeGrafter"/>
</dbReference>
<evidence type="ECO:0000256" key="7">
    <source>
        <dbReference type="ARBA" id="ARBA00023136"/>
    </source>
</evidence>
<accession>A0A498CLZ1</accession>
<reference evidence="9 10" key="1">
    <citation type="submission" date="2018-10" db="EMBL/GenBank/DDBJ databases">
        <title>Anaerotruncus faecis sp. nov., isolated from human feces.</title>
        <authorList>
            <person name="Wang Y.-J."/>
        </authorList>
    </citation>
    <scope>NUCLEOTIDE SEQUENCE [LARGE SCALE GENOMIC DNA]</scope>
    <source>
        <strain evidence="9 10">22A2-44</strain>
    </source>
</reference>
<feature type="transmembrane region" description="Helical" evidence="8">
    <location>
        <begin position="76"/>
        <end position="98"/>
    </location>
</feature>
<organism evidence="9 10">
    <name type="scientific">Anaerotruncus massiliensis</name>
    <name type="common">ex Liu et al. 2021</name>
    <dbReference type="NCBI Taxonomy" id="2321404"/>
    <lineage>
        <taxon>Bacteria</taxon>
        <taxon>Bacillati</taxon>
        <taxon>Bacillota</taxon>
        <taxon>Clostridia</taxon>
        <taxon>Eubacteriales</taxon>
        <taxon>Oscillospiraceae</taxon>
        <taxon>Anaerotruncus</taxon>
    </lineage>
</organism>
<dbReference type="Proteomes" id="UP000276301">
    <property type="component" value="Unassembled WGS sequence"/>
</dbReference>
<proteinExistence type="inferred from homology"/>
<keyword evidence="3" id="KW-0813">Transport</keyword>
<dbReference type="NCBIfam" id="TIGR00801">
    <property type="entry name" value="ncs2"/>
    <property type="match status" value="1"/>
</dbReference>
<comment type="caution">
    <text evidence="9">The sequence shown here is derived from an EMBL/GenBank/DDBJ whole genome shotgun (WGS) entry which is preliminary data.</text>
</comment>
<feature type="transmembrane region" description="Helical" evidence="8">
    <location>
        <begin position="104"/>
        <end position="124"/>
    </location>
</feature>
<name>A0A498CLZ1_9FIRM</name>
<dbReference type="PANTHER" id="PTHR42810:SF4">
    <property type="entry name" value="URIC ACID TRANSPORTER UACT"/>
    <property type="match status" value="1"/>
</dbReference>
<feature type="transmembrane region" description="Helical" evidence="8">
    <location>
        <begin position="21"/>
        <end position="41"/>
    </location>
</feature>
<comment type="similarity">
    <text evidence="2">Belongs to the nucleobase:cation symporter-2 (NCS2) (TC 2.A.40) family.</text>
</comment>
<feature type="transmembrane region" description="Helical" evidence="8">
    <location>
        <begin position="372"/>
        <end position="393"/>
    </location>
</feature>
<protein>
    <submittedName>
        <fullName evidence="9">Uracil-xanthine permease</fullName>
    </submittedName>
</protein>
<keyword evidence="7 8" id="KW-0472">Membrane</keyword>
<dbReference type="InterPro" id="IPR006042">
    <property type="entry name" value="Xan_ur_permease"/>
</dbReference>
<feature type="transmembrane region" description="Helical" evidence="8">
    <location>
        <begin position="136"/>
        <end position="158"/>
    </location>
</feature>
<feature type="transmembrane region" description="Helical" evidence="8">
    <location>
        <begin position="164"/>
        <end position="181"/>
    </location>
</feature>
<dbReference type="AlphaFoldDB" id="A0A498CLZ1"/>
<feature type="transmembrane region" description="Helical" evidence="8">
    <location>
        <begin position="188"/>
        <end position="208"/>
    </location>
</feature>
<sequence>MANTNRGIYNAPQELGWPKTVVLGLQHVFAMFGATVVVPIITGLSVQVTLFCAGIGTLLFHFITKRKAPVFLGSSFAFLGGFAAVKALPLTNSAGVALTEAEKLPYACGGIVCAGLVYVILAALIRACGIKRIMHFFPPVVTGPIIILIGLILAPNAINDASGNWLLAIVAIIVILAANVFGRGMIKIIPILLGIIVSYLVALVTGHVDFSGVAAANLVGIAPFALAKFDASAILIMVPISLASMMEHVGDIAAVSATCERNFLANPGLHRTLIGDGLATSLAGLIGGPANTTYSENTGVLALTKVYDPIVMEIAAVVAILLSFIPKFGEFVHTIPTATIGGVSFILYGMISAIGVRNLVENQVDLTESRNVLIAAIILVSGLGFNNIGGISFQIGGAGFTLSGLAIAAILGILLNAILPGNDYVFNEEEYEVAATKDLNADL</sequence>
<dbReference type="PANTHER" id="PTHR42810">
    <property type="entry name" value="PURINE PERMEASE C1399.01C-RELATED"/>
    <property type="match status" value="1"/>
</dbReference>
<evidence type="ECO:0000256" key="3">
    <source>
        <dbReference type="ARBA" id="ARBA00022448"/>
    </source>
</evidence>
<evidence type="ECO:0000313" key="10">
    <source>
        <dbReference type="Proteomes" id="UP000276301"/>
    </source>
</evidence>
<keyword evidence="10" id="KW-1185">Reference proteome</keyword>
<evidence type="ECO:0000256" key="4">
    <source>
        <dbReference type="ARBA" id="ARBA00022475"/>
    </source>
</evidence>
<keyword evidence="6 8" id="KW-1133">Transmembrane helix</keyword>
<evidence type="ECO:0000313" key="9">
    <source>
        <dbReference type="EMBL" id="RLL11392.1"/>
    </source>
</evidence>
<dbReference type="RefSeq" id="WP_121586762.1">
    <property type="nucleotide sequence ID" value="NZ_RCHT01000009.1"/>
</dbReference>
<feature type="transmembrane region" description="Helical" evidence="8">
    <location>
        <begin position="399"/>
        <end position="419"/>
    </location>
</feature>